<dbReference type="InterPro" id="IPR026161">
    <property type="entry name" value="FAM178"/>
</dbReference>
<dbReference type="GeneTree" id="ENSGT00530000064017"/>
<evidence type="ECO:0000313" key="5">
    <source>
        <dbReference type="Proteomes" id="UP000008672"/>
    </source>
</evidence>
<dbReference type="InterPro" id="IPR044276">
    <property type="entry name" value="CANIN_dom"/>
</dbReference>
<proteinExistence type="inferred from homology"/>
<feature type="region of interest" description="Disordered" evidence="2">
    <location>
        <begin position="49"/>
        <end position="69"/>
    </location>
</feature>
<dbReference type="EMBL" id="AFYH01204449">
    <property type="status" value="NOT_ANNOTATED_CDS"/>
    <property type="molecule type" value="Genomic_DNA"/>
</dbReference>
<dbReference type="EMBL" id="AFYH01204452">
    <property type="status" value="NOT_ANNOTATED_CDS"/>
    <property type="molecule type" value="Genomic_DNA"/>
</dbReference>
<protein>
    <submittedName>
        <fullName evidence="4">SMC5-SMC6 complex localization factor 2</fullName>
    </submittedName>
</protein>
<evidence type="ECO:0000259" key="3">
    <source>
        <dbReference type="Pfam" id="PF14816"/>
    </source>
</evidence>
<dbReference type="Proteomes" id="UP000008672">
    <property type="component" value="Unassembled WGS sequence"/>
</dbReference>
<dbReference type="EMBL" id="AFYH01204453">
    <property type="status" value="NOT_ANNOTATED_CDS"/>
    <property type="molecule type" value="Genomic_DNA"/>
</dbReference>
<dbReference type="STRING" id="7897.ENSLACP00000004500"/>
<accession>H3A4C9</accession>
<dbReference type="PANTHER" id="PTHR16046:SF9">
    <property type="entry name" value="SMC5-SMC6 COMPLEX LOCALIZATION FACTOR PROTEIN 2"/>
    <property type="match status" value="1"/>
</dbReference>
<reference evidence="5" key="1">
    <citation type="submission" date="2011-08" db="EMBL/GenBank/DDBJ databases">
        <title>The draft genome of Latimeria chalumnae.</title>
        <authorList>
            <person name="Di Palma F."/>
            <person name="Alfoldi J."/>
            <person name="Johnson J."/>
            <person name="Berlin A."/>
            <person name="Gnerre S."/>
            <person name="Jaffe D."/>
            <person name="MacCallum I."/>
            <person name="Young S."/>
            <person name="Walker B.J."/>
            <person name="Lander E."/>
            <person name="Lindblad-Toh K."/>
        </authorList>
    </citation>
    <scope>NUCLEOTIDE SEQUENCE [LARGE SCALE GENOMIC DNA]</scope>
    <source>
        <strain evidence="5">Wild caught</strain>
    </source>
</reference>
<reference evidence="4" key="3">
    <citation type="submission" date="2025-09" db="UniProtKB">
        <authorList>
            <consortium name="Ensembl"/>
        </authorList>
    </citation>
    <scope>IDENTIFICATION</scope>
</reference>
<dbReference type="EMBL" id="AFYH01204456">
    <property type="status" value="NOT_ANNOTATED_CDS"/>
    <property type="molecule type" value="Genomic_DNA"/>
</dbReference>
<dbReference type="FunCoup" id="H3A4C9">
    <property type="interactions" value="23"/>
</dbReference>
<dbReference type="AlphaFoldDB" id="H3A4C9"/>
<dbReference type="EMBL" id="AFYH01204454">
    <property type="status" value="NOT_ANNOTATED_CDS"/>
    <property type="molecule type" value="Genomic_DNA"/>
</dbReference>
<keyword evidence="5" id="KW-1185">Reference proteome</keyword>
<dbReference type="Pfam" id="PF14816">
    <property type="entry name" value="CANIN"/>
    <property type="match status" value="1"/>
</dbReference>
<dbReference type="Ensembl" id="ENSLACT00000004539.1">
    <property type="protein sequence ID" value="ENSLACP00000004500.1"/>
    <property type="gene ID" value="ENSLACG00000004005.1"/>
</dbReference>
<reference evidence="4" key="2">
    <citation type="submission" date="2025-08" db="UniProtKB">
        <authorList>
            <consortium name="Ensembl"/>
        </authorList>
    </citation>
    <scope>IDENTIFICATION</scope>
</reference>
<dbReference type="eggNOG" id="ENOG502QW1I">
    <property type="taxonomic scope" value="Eukaryota"/>
</dbReference>
<name>H3A4C9_LATCH</name>
<dbReference type="EMBL" id="AFYH01204450">
    <property type="status" value="NOT_ANNOTATED_CDS"/>
    <property type="molecule type" value="Genomic_DNA"/>
</dbReference>
<feature type="domain" description="Coiled-coil SMC6 And NSE5 INteracting (CANIN)" evidence="3">
    <location>
        <begin position="80"/>
        <end position="455"/>
    </location>
</feature>
<evidence type="ECO:0000256" key="2">
    <source>
        <dbReference type="SAM" id="MobiDB-lite"/>
    </source>
</evidence>
<dbReference type="PANTHER" id="PTHR16046">
    <property type="entry name" value="SMC5-SMC6 COMPLEX LOCALIZATION FACTOR 2"/>
    <property type="match status" value="1"/>
</dbReference>
<dbReference type="EMBL" id="AFYH01204455">
    <property type="status" value="NOT_ANNOTATED_CDS"/>
    <property type="molecule type" value="Genomic_DNA"/>
</dbReference>
<dbReference type="HOGENOM" id="CLU_024108_0_0_1"/>
<organism evidence="4 5">
    <name type="scientific">Latimeria chalumnae</name>
    <name type="common">Coelacanth</name>
    <dbReference type="NCBI Taxonomy" id="7897"/>
    <lineage>
        <taxon>Eukaryota</taxon>
        <taxon>Metazoa</taxon>
        <taxon>Chordata</taxon>
        <taxon>Craniata</taxon>
        <taxon>Vertebrata</taxon>
        <taxon>Euteleostomi</taxon>
        <taxon>Coelacanthiformes</taxon>
        <taxon>Coelacanthidae</taxon>
        <taxon>Latimeria</taxon>
    </lineage>
</organism>
<comment type="similarity">
    <text evidence="1">Belongs to the FAM178 family.</text>
</comment>
<dbReference type="OMA" id="QAMHRTR"/>
<dbReference type="InParanoid" id="H3A4C9"/>
<evidence type="ECO:0000313" key="4">
    <source>
        <dbReference type="Ensembl" id="ENSLACP00000004500.1"/>
    </source>
</evidence>
<sequence length="597" mass="68202">SASSESAKPSRRWRTGFNSEEEDYDADLACILDSDEEDEELITLEEIMTLGSKPLPETPEKNSYRAPSQNLVSPLPKVVVSTKQVSYNNSLERLLKEKEESRGLEELERKLQDDIKRGMGVLSLAEEEESTDEDGIVVEEHKVFVQKFSVITDAIPDLHPGEEIFELSSSGKLFTVTSLDLKNSEVQPQNALEKLILSSGREQQIVLVTQGFLSQAYKLAPCPSHVFKWLFQMMAVHSDFLVSGQILKTLMDITLHTAHQRVETGDPRWEIWIPSVKEVSVVFVNMGIRFKNLLPVTHPRLYFNEEEIMGQLAAVQGEQMRTKVSQEGVFSHLPETNIINVVKFLVLCTSISPDAYNDEDLLLLVLLLARVSLEKTLQLTPLIDFQCLLEQILENIQAWDTKMPELCMTLSDLSAHHHNLLRVVQLLPSFHTRGRQLRGHLSMMIISKLLDERCTYTPETKEQQISHLCHYLVRMKPSALLKSIEAAAVEDQQGELQGQHSMADLDQKAYYLAFNLLTLANEVTHFDVFPSSQRAHLLQLSRELEKHVKCDIREDPRLLYRSKVKDLVARTYAKWQELLQRTLPDQGKLHDYWEPVL</sequence>
<evidence type="ECO:0000256" key="1">
    <source>
        <dbReference type="ARBA" id="ARBA00010311"/>
    </source>
</evidence>
<dbReference type="EMBL" id="AFYH01204451">
    <property type="status" value="NOT_ANNOTATED_CDS"/>
    <property type="molecule type" value="Genomic_DNA"/>
</dbReference>
<gene>
    <name evidence="4" type="primary">LOC102355421</name>
</gene>